<dbReference type="InterPro" id="IPR003265">
    <property type="entry name" value="HhH-GPD_domain"/>
</dbReference>
<sequence length="253" mass="28727">MLKAERYRHFVDYFSKNQPNPVTELHYSNPFQLLVAVILSAQCTDKRINQVTPALFERFPTAQDLADSTSDEVFSYIRSVSYPNNKAKHLVGMGKMLIDVFNGEVPAGIENLQKLPGVGRKTANVIASVIFEEPAMAVDTHVFRVANRIGLTNNARTPLAVEKQLVQNIPKEYIGVAHHWLILHGRYICLARSPKCDVCPLTWFCRYYERNNTEAALQRAETARVKKAKEAKKKKALNTISKELKKRSVEKEI</sequence>
<dbReference type="EC" id="4.2.99.18" evidence="10"/>
<protein>
    <recommendedName>
        <fullName evidence="10">Endonuclease III</fullName>
        <ecNumber evidence="10">4.2.99.18</ecNumber>
    </recommendedName>
    <alternativeName>
        <fullName evidence="10">DNA-(apurinic or apyrimidinic site) lyase</fullName>
    </alternativeName>
</protein>
<evidence type="ECO:0000256" key="6">
    <source>
        <dbReference type="ARBA" id="ARBA00023004"/>
    </source>
</evidence>
<evidence type="ECO:0000313" key="13">
    <source>
        <dbReference type="Proteomes" id="UP001589828"/>
    </source>
</evidence>
<dbReference type="Pfam" id="PF10576">
    <property type="entry name" value="EndIII_4Fe-2S"/>
    <property type="match status" value="1"/>
</dbReference>
<dbReference type="InterPro" id="IPR004035">
    <property type="entry name" value="Endouclease-III_FeS-bd_BS"/>
</dbReference>
<keyword evidence="10" id="KW-0238">DNA-binding</keyword>
<dbReference type="NCBIfam" id="TIGR01083">
    <property type="entry name" value="nth"/>
    <property type="match status" value="1"/>
</dbReference>
<comment type="function">
    <text evidence="10">DNA repair enzyme that has both DNA N-glycosylase activity and AP-lyase activity. The DNA N-glycosylase activity releases various damaged pyrimidines from DNA by cleaving the N-glycosidic bond, leaving an AP (apurinic/apyrimidinic) site. The AP-lyase activity cleaves the phosphodiester bond 3' to the AP site by a beta-elimination, leaving a 3'-terminal unsaturated sugar and a product with a terminal 5'-phosphate.</text>
</comment>
<dbReference type="RefSeq" id="WP_377024461.1">
    <property type="nucleotide sequence ID" value="NZ_JBHLTS010000065.1"/>
</dbReference>
<gene>
    <name evidence="10 12" type="primary">nth</name>
    <name evidence="12" type="ORF">ACFFGT_20940</name>
</gene>
<evidence type="ECO:0000256" key="9">
    <source>
        <dbReference type="ARBA" id="ARBA00023295"/>
    </source>
</evidence>
<dbReference type="InterPro" id="IPR023170">
    <property type="entry name" value="HhH_base_excis_C"/>
</dbReference>
<dbReference type="PROSITE" id="PS00764">
    <property type="entry name" value="ENDONUCLEASE_III_1"/>
    <property type="match status" value="1"/>
</dbReference>
<feature type="binding site" evidence="10">
    <location>
        <position position="196"/>
    </location>
    <ligand>
        <name>[4Fe-4S] cluster</name>
        <dbReference type="ChEBI" id="CHEBI:49883"/>
    </ligand>
</feature>
<dbReference type="SMART" id="SM00525">
    <property type="entry name" value="FES"/>
    <property type="match status" value="1"/>
</dbReference>
<keyword evidence="3 10" id="KW-0479">Metal-binding</keyword>
<keyword evidence="5 10" id="KW-0378">Hydrolase</keyword>
<evidence type="ECO:0000259" key="11">
    <source>
        <dbReference type="SMART" id="SM00478"/>
    </source>
</evidence>
<comment type="catalytic activity">
    <reaction evidence="10">
        <text>2'-deoxyribonucleotide-(2'-deoxyribose 5'-phosphate)-2'-deoxyribonucleotide-DNA = a 3'-end 2'-deoxyribonucleotide-(2,3-dehydro-2,3-deoxyribose 5'-phosphate)-DNA + a 5'-end 5'-phospho-2'-deoxyribonucleoside-DNA + H(+)</text>
        <dbReference type="Rhea" id="RHEA:66592"/>
        <dbReference type="Rhea" id="RHEA-COMP:13180"/>
        <dbReference type="Rhea" id="RHEA-COMP:16897"/>
        <dbReference type="Rhea" id="RHEA-COMP:17067"/>
        <dbReference type="ChEBI" id="CHEBI:15378"/>
        <dbReference type="ChEBI" id="CHEBI:136412"/>
        <dbReference type="ChEBI" id="CHEBI:157695"/>
        <dbReference type="ChEBI" id="CHEBI:167181"/>
        <dbReference type="EC" id="4.2.99.18"/>
    </reaction>
</comment>
<keyword evidence="6 10" id="KW-0408">Iron</keyword>
<dbReference type="PIRSF" id="PIRSF001435">
    <property type="entry name" value="Nth"/>
    <property type="match status" value="1"/>
</dbReference>
<feature type="binding site" evidence="10">
    <location>
        <position position="199"/>
    </location>
    <ligand>
        <name>[4Fe-4S] cluster</name>
        <dbReference type="ChEBI" id="CHEBI:49883"/>
    </ligand>
</feature>
<dbReference type="PANTHER" id="PTHR10359:SF18">
    <property type="entry name" value="ENDONUCLEASE III"/>
    <property type="match status" value="1"/>
</dbReference>
<feature type="binding site" evidence="10">
    <location>
        <position position="205"/>
    </location>
    <ligand>
        <name>[4Fe-4S] cluster</name>
        <dbReference type="ChEBI" id="CHEBI:49883"/>
    </ligand>
</feature>
<dbReference type="PANTHER" id="PTHR10359">
    <property type="entry name" value="A/G-SPECIFIC ADENINE GLYCOSYLASE/ENDONUCLEASE III"/>
    <property type="match status" value="1"/>
</dbReference>
<comment type="caution">
    <text evidence="12">The sequence shown here is derived from an EMBL/GenBank/DDBJ whole genome shotgun (WGS) entry which is preliminary data.</text>
</comment>
<dbReference type="Proteomes" id="UP001589828">
    <property type="component" value="Unassembled WGS sequence"/>
</dbReference>
<name>A0ABV6LB40_9SPHI</name>
<comment type="similarity">
    <text evidence="1 10">Belongs to the Nth/MutY family.</text>
</comment>
<dbReference type="HAMAP" id="MF_00942">
    <property type="entry name" value="Nth"/>
    <property type="match status" value="1"/>
</dbReference>
<comment type="cofactor">
    <cofactor evidence="10">
        <name>[4Fe-4S] cluster</name>
        <dbReference type="ChEBI" id="CHEBI:49883"/>
    </cofactor>
    <text evidence="10">Binds 1 [4Fe-4S] cluster.</text>
</comment>
<dbReference type="GO" id="GO:0140078">
    <property type="term" value="F:class I DNA-(apurinic or apyrimidinic site) endonuclease activity"/>
    <property type="evidence" value="ECO:0007669"/>
    <property type="project" value="UniProtKB-EC"/>
</dbReference>
<dbReference type="EMBL" id="JBHLTS010000065">
    <property type="protein sequence ID" value="MFC0516687.1"/>
    <property type="molecule type" value="Genomic_DNA"/>
</dbReference>
<dbReference type="SMART" id="SM00478">
    <property type="entry name" value="ENDO3c"/>
    <property type="match status" value="1"/>
</dbReference>
<keyword evidence="2 10" id="KW-0004">4Fe-4S</keyword>
<keyword evidence="8 10" id="KW-0234">DNA repair</keyword>
<dbReference type="InterPro" id="IPR011257">
    <property type="entry name" value="DNA_glycosylase"/>
</dbReference>
<dbReference type="InterPro" id="IPR003651">
    <property type="entry name" value="Endonuclease3_FeS-loop_motif"/>
</dbReference>
<keyword evidence="9 10" id="KW-0326">Glycosidase</keyword>
<dbReference type="Pfam" id="PF00730">
    <property type="entry name" value="HhH-GPD"/>
    <property type="match status" value="1"/>
</dbReference>
<evidence type="ECO:0000313" key="12">
    <source>
        <dbReference type="EMBL" id="MFC0516687.1"/>
    </source>
</evidence>
<dbReference type="Gene3D" id="1.10.340.30">
    <property type="entry name" value="Hypothetical protein, domain 2"/>
    <property type="match status" value="1"/>
</dbReference>
<evidence type="ECO:0000256" key="10">
    <source>
        <dbReference type="HAMAP-Rule" id="MF_00942"/>
    </source>
</evidence>
<evidence type="ECO:0000256" key="7">
    <source>
        <dbReference type="ARBA" id="ARBA00023014"/>
    </source>
</evidence>
<dbReference type="InterPro" id="IPR000445">
    <property type="entry name" value="HhH_motif"/>
</dbReference>
<dbReference type="Gene3D" id="1.10.1670.10">
    <property type="entry name" value="Helix-hairpin-Helix base-excision DNA repair enzymes (C-terminal)"/>
    <property type="match status" value="1"/>
</dbReference>
<keyword evidence="12" id="KW-0540">Nuclease</keyword>
<evidence type="ECO:0000256" key="2">
    <source>
        <dbReference type="ARBA" id="ARBA00022485"/>
    </source>
</evidence>
<evidence type="ECO:0000256" key="3">
    <source>
        <dbReference type="ARBA" id="ARBA00022723"/>
    </source>
</evidence>
<proteinExistence type="inferred from homology"/>
<dbReference type="Pfam" id="PF00633">
    <property type="entry name" value="HHH"/>
    <property type="match status" value="1"/>
</dbReference>
<dbReference type="CDD" id="cd00056">
    <property type="entry name" value="ENDO3c"/>
    <property type="match status" value="1"/>
</dbReference>
<evidence type="ECO:0000256" key="4">
    <source>
        <dbReference type="ARBA" id="ARBA00022763"/>
    </source>
</evidence>
<keyword evidence="13" id="KW-1185">Reference proteome</keyword>
<keyword evidence="12" id="KW-0255">Endonuclease</keyword>
<organism evidence="12 13">
    <name type="scientific">Mucilaginibacter angelicae</name>
    <dbReference type="NCBI Taxonomy" id="869718"/>
    <lineage>
        <taxon>Bacteria</taxon>
        <taxon>Pseudomonadati</taxon>
        <taxon>Bacteroidota</taxon>
        <taxon>Sphingobacteriia</taxon>
        <taxon>Sphingobacteriales</taxon>
        <taxon>Sphingobacteriaceae</taxon>
        <taxon>Mucilaginibacter</taxon>
    </lineage>
</organism>
<accession>A0ABV6LB40</accession>
<keyword evidence="7 10" id="KW-0411">Iron-sulfur</keyword>
<evidence type="ECO:0000256" key="1">
    <source>
        <dbReference type="ARBA" id="ARBA00008343"/>
    </source>
</evidence>
<evidence type="ECO:0000256" key="5">
    <source>
        <dbReference type="ARBA" id="ARBA00022801"/>
    </source>
</evidence>
<keyword evidence="4 10" id="KW-0227">DNA damage</keyword>
<dbReference type="SUPFAM" id="SSF48150">
    <property type="entry name" value="DNA-glycosylase"/>
    <property type="match status" value="1"/>
</dbReference>
<evidence type="ECO:0000256" key="8">
    <source>
        <dbReference type="ARBA" id="ARBA00023204"/>
    </source>
</evidence>
<dbReference type="InterPro" id="IPR005759">
    <property type="entry name" value="Nth"/>
</dbReference>
<feature type="domain" description="HhH-GPD" evidence="11">
    <location>
        <begin position="39"/>
        <end position="187"/>
    </location>
</feature>
<keyword evidence="10 12" id="KW-0456">Lyase</keyword>
<reference evidence="12 13" key="1">
    <citation type="submission" date="2024-09" db="EMBL/GenBank/DDBJ databases">
        <authorList>
            <person name="Sun Q."/>
            <person name="Mori K."/>
        </authorList>
    </citation>
    <scope>NUCLEOTIDE SEQUENCE [LARGE SCALE GENOMIC DNA]</scope>
    <source>
        <strain evidence="12 13">NCAIM B.02415</strain>
    </source>
</reference>
<feature type="binding site" evidence="10">
    <location>
        <position position="189"/>
    </location>
    <ligand>
        <name>[4Fe-4S] cluster</name>
        <dbReference type="ChEBI" id="CHEBI:49883"/>
    </ligand>
</feature>